<dbReference type="InParanoid" id="D8MAL6"/>
<reference evidence="7" key="1">
    <citation type="submission" date="2010-02" db="EMBL/GenBank/DDBJ databases">
        <title>Sequencing and annotation of the Blastocystis hominis genome.</title>
        <authorList>
            <person name="Wincker P."/>
        </authorList>
    </citation>
    <scope>NUCLEOTIDE SEQUENCE</scope>
    <source>
        <strain evidence="7">Singapore isolate B</strain>
    </source>
</reference>
<dbReference type="FunCoup" id="D8MAL6">
    <property type="interactions" value="527"/>
</dbReference>
<name>D8MAL6_BLAHO</name>
<feature type="signal peptide" evidence="5">
    <location>
        <begin position="1"/>
        <end position="20"/>
    </location>
</feature>
<dbReference type="AlphaFoldDB" id="D8MAL6"/>
<evidence type="ECO:0000256" key="5">
    <source>
        <dbReference type="SAM" id="SignalP"/>
    </source>
</evidence>
<evidence type="ECO:0000256" key="3">
    <source>
        <dbReference type="ARBA" id="ARBA00023274"/>
    </source>
</evidence>
<gene>
    <name evidence="7" type="ORF">GSBLH_T00004738001</name>
</gene>
<dbReference type="HAMAP" id="MF_00273">
    <property type="entry name" value="Ribosomal_eL20"/>
    <property type="match status" value="1"/>
</dbReference>
<dbReference type="InterPro" id="IPR023573">
    <property type="entry name" value="Ribosomal_eL20_dom"/>
</dbReference>
<keyword evidence="2 4" id="KW-0689">Ribosomal protein</keyword>
<accession>D8MAL6</accession>
<dbReference type="GO" id="GO:0006412">
    <property type="term" value="P:translation"/>
    <property type="evidence" value="ECO:0007669"/>
    <property type="project" value="InterPro"/>
</dbReference>
<evidence type="ECO:0000313" key="7">
    <source>
        <dbReference type="EMBL" id="CBK25105.2"/>
    </source>
</evidence>
<feature type="domain" description="Large ribosomal subunit protein eL20" evidence="6">
    <location>
        <begin position="15"/>
        <end position="134"/>
    </location>
</feature>
<dbReference type="Gene3D" id="3.10.20.10">
    <property type="match status" value="2"/>
</dbReference>
<evidence type="ECO:0000313" key="8">
    <source>
        <dbReference type="Proteomes" id="UP000008312"/>
    </source>
</evidence>
<evidence type="ECO:0000259" key="6">
    <source>
        <dbReference type="Pfam" id="PF01775"/>
    </source>
</evidence>
<feature type="chain" id="PRO_5003117818" description="60S ribosomal protein L18a" evidence="5">
    <location>
        <begin position="21"/>
        <end position="185"/>
    </location>
</feature>
<organism evidence="7">
    <name type="scientific">Blastocystis hominis</name>
    <dbReference type="NCBI Taxonomy" id="12968"/>
    <lineage>
        <taxon>Eukaryota</taxon>
        <taxon>Sar</taxon>
        <taxon>Stramenopiles</taxon>
        <taxon>Bigyra</taxon>
        <taxon>Opalozoa</taxon>
        <taxon>Opalinata</taxon>
        <taxon>Blastocystidae</taxon>
        <taxon>Blastocystis</taxon>
    </lineage>
</organism>
<dbReference type="GO" id="GO:0003735">
    <property type="term" value="F:structural constituent of ribosome"/>
    <property type="evidence" value="ECO:0007669"/>
    <property type="project" value="InterPro"/>
</dbReference>
<dbReference type="PIRSF" id="PIRSF002190">
    <property type="entry name" value="Ribosomal_L18a"/>
    <property type="match status" value="1"/>
</dbReference>
<keyword evidence="5" id="KW-0732">Signal</keyword>
<dbReference type="RefSeq" id="XP_012899153.1">
    <property type="nucleotide sequence ID" value="XM_013043699.1"/>
</dbReference>
<sequence>MILLDLIACLCAIHYYHVVGRRLPTENDPEPEIFRMRLFAPNPVTAKSRYWYFMHRLHKMKKGTGEILAVNEIFEKSGEVKNYGIWLRYNSRSGTHNMYKEYRDTSLIGAVKQCYSEMAGTHRARDRSIQIIKTAVVADEDLRRHQNIMYTHKNVKYALPHRQYRAESKKYRSTFLATRPSTCRR</sequence>
<evidence type="ECO:0000256" key="1">
    <source>
        <dbReference type="ARBA" id="ARBA00009362"/>
    </source>
</evidence>
<dbReference type="Proteomes" id="UP000008312">
    <property type="component" value="Unassembled WGS sequence"/>
</dbReference>
<proteinExistence type="inferred from homology"/>
<comment type="similarity">
    <text evidence="1 4">Belongs to the eukaryotic ribosomal protein eL20 family.</text>
</comment>
<dbReference type="FunFam" id="3.10.20.10:FF:000001">
    <property type="entry name" value="60S ribosomal protein L18a"/>
    <property type="match status" value="1"/>
</dbReference>
<dbReference type="EMBL" id="FN668690">
    <property type="protein sequence ID" value="CBK25105.2"/>
    <property type="molecule type" value="Genomic_DNA"/>
</dbReference>
<dbReference type="InterPro" id="IPR028877">
    <property type="entry name" value="Ribosomal_eL20"/>
</dbReference>
<evidence type="ECO:0000256" key="2">
    <source>
        <dbReference type="ARBA" id="ARBA00022980"/>
    </source>
</evidence>
<dbReference type="PANTHER" id="PTHR10052">
    <property type="entry name" value="60S RIBOSOMAL PROTEIN L18A"/>
    <property type="match status" value="1"/>
</dbReference>
<dbReference type="GeneID" id="24921744"/>
<dbReference type="OMA" id="CIFAKND"/>
<keyword evidence="8" id="KW-1185">Reference proteome</keyword>
<dbReference type="GO" id="GO:0005840">
    <property type="term" value="C:ribosome"/>
    <property type="evidence" value="ECO:0007669"/>
    <property type="project" value="UniProtKB-KW"/>
</dbReference>
<dbReference type="GO" id="GO:1990904">
    <property type="term" value="C:ribonucleoprotein complex"/>
    <property type="evidence" value="ECO:0007669"/>
    <property type="project" value="UniProtKB-KW"/>
</dbReference>
<dbReference type="OrthoDB" id="1294322at2759"/>
<dbReference type="InterPro" id="IPR021138">
    <property type="entry name" value="Ribosomal_eL20_eukaryotes"/>
</dbReference>
<dbReference type="FunFam" id="3.10.20.10:FF:000002">
    <property type="entry name" value="60S ribosomal protein L18a"/>
    <property type="match status" value="1"/>
</dbReference>
<dbReference type="Pfam" id="PF01775">
    <property type="entry name" value="Ribosomal_L18A"/>
    <property type="match status" value="1"/>
</dbReference>
<keyword evidence="3 4" id="KW-0687">Ribonucleoprotein</keyword>
<protein>
    <recommendedName>
        <fullName evidence="4">60S ribosomal protein L18a</fullName>
    </recommendedName>
</protein>
<evidence type="ECO:0000256" key="4">
    <source>
        <dbReference type="PIRNR" id="PIRNR002190"/>
    </source>
</evidence>
<dbReference type="SUPFAM" id="SSF160374">
    <property type="entry name" value="RplX-like"/>
    <property type="match status" value="1"/>
</dbReference>